<feature type="compositionally biased region" description="Polar residues" evidence="1">
    <location>
        <begin position="957"/>
        <end position="975"/>
    </location>
</feature>
<dbReference type="InterPro" id="IPR055384">
    <property type="entry name" value="DUF7604"/>
</dbReference>
<dbReference type="STRING" id="158787.BSCA_0018"/>
<dbReference type="SUPFAM" id="SSF49478">
    <property type="entry name" value="Cna protein B-type domain"/>
    <property type="match status" value="1"/>
</dbReference>
<dbReference type="Gene3D" id="2.60.40.3050">
    <property type="match status" value="1"/>
</dbReference>
<dbReference type="Pfam" id="PF12892">
    <property type="entry name" value="FctA"/>
    <property type="match status" value="1"/>
</dbReference>
<keyword evidence="2" id="KW-0472">Membrane</keyword>
<name>A0A087DDD0_9BIFI</name>
<dbReference type="RefSeq" id="WP_034535454.1">
    <property type="nucleotide sequence ID" value="NZ_CAUPKV010000029.1"/>
</dbReference>
<dbReference type="eggNOG" id="COG2304">
    <property type="taxonomic scope" value="Bacteria"/>
</dbReference>
<feature type="region of interest" description="Disordered" evidence="1">
    <location>
        <begin position="1143"/>
        <end position="1180"/>
    </location>
</feature>
<dbReference type="PROSITE" id="PS50234">
    <property type="entry name" value="VWFA"/>
    <property type="match status" value="1"/>
</dbReference>
<feature type="compositionally biased region" description="Low complexity" evidence="1">
    <location>
        <begin position="50"/>
        <end position="76"/>
    </location>
</feature>
<dbReference type="InterPro" id="IPR013320">
    <property type="entry name" value="ConA-like_dom_sf"/>
</dbReference>
<sequence>MKKISDWFAGAKAGVCRNVGTKIVAMVAAVAMLGGVAGVSMTAMAEEGQTPDVQTTQQATPTTDTATTNDDASADGAATGSLLVDETFKNSTFSDPSKWSTKDGACLTANGCSNTMDTSDIQQKGDGTGYLQLTDGSTSKKGSVLYNQAIPSGNGLDITFDYYMYGGNAFDGNYGDGISFFLTDGAATLSQTGAGGAGMGYASVDEDGAGSGTARVEGIAQGVLGIGLDEFGNFSKQSIYSPGSTERVTGGNDCTVPYDGGPHTVTLRGKGAQDDNGKWNNGYCVVAGAQQDSSFHTGTATTSENDSNGKTVRVLISEPNADDGFQTVTVYIDGTQVVSHTLDYKLPTTIKFGFSAGTGAASQAQLIRGLSAHSVKSLTAIDLVKAVSKDAYPDADTHIFKSGDTVPYVFTVTNGGTTTLNNVTVTDPNISNISCPNTPLAPGNPMTCTGELTLTDDMVKDGKFTNTATATGTDGDKTVSDTDSVTINTVKPLGAPDHHKKILSNGNGSYTLNLDVVGDSTESTTTTVQPLDIALVLDVSGSMADPMGDDSYSEVYALDTDSSYYVLVDGQYEKVSYNSKREQWRYQSGQEWVTVTPRTSADDTNQSHTQFYSPSSKIDALKTAVNNFISATAAENAKINDQTQGQGDLNRIALVKFAGNTSDSVGNDHYRDGRYTYNNTQIVSELTSDLSGLANTVTSLDAAGATRADYGFQKAQVALQSARPNAKKVVIFFTDGQPTSSDSFEDTVANDAIKNSKALKDAGTTVYSIGVFADADPSNTSTDQKNRFNAYMHGVSSNYPNATAWNNLGQRADGSDYYKAASNADDLNKIFSEIQQEITTGTSYSNVSITDELSKYVQQSGIKTSGNADDNGFHTVTDGVKLTVKDASGAEQTLASDQYTLLFNPAGNGTVKVQFASGYKLQKGWTYTLSYNVDLTQTAYDEYAANGGNYGTDVESTTGADDTDINTENPTSSGQRGFHSNDYAYVTYTADGKEKNDPYGHPVVQAADGSLQVRKDWDPVTPGADSVTVKVYKSVDGKETQVGDPLMLNAENNWTATVDHLAPGKYVVKEETVGNYESKVVWTDNDSELTTTDVWKDATKTISATITNTQKTVTLDGSAFVNVKKIVKGKDWPTDTAFSFTLTGEDKAPMPQAEGKDQSTLTLSKDGDKNERTGSFNSIAFPYPGKGKTETYTYTVVENGANGTAQAGGVKGGFNYSKAKYQVTVTVSEQNGKAQAVVSKIEQIVDDNGKELKPAADVTELKIASFTNTYVSVSSLPLTGGTTARDWLVYGGGMGLAVLLAGAGYTIWRKRQLV</sequence>
<dbReference type="InterPro" id="IPR002035">
    <property type="entry name" value="VWF_A"/>
</dbReference>
<dbReference type="InterPro" id="IPR036465">
    <property type="entry name" value="vWFA_dom_sf"/>
</dbReference>
<feature type="region of interest" description="Disordered" evidence="1">
    <location>
        <begin position="957"/>
        <end position="979"/>
    </location>
</feature>
<dbReference type="Gene3D" id="2.60.40.1140">
    <property type="entry name" value="Collagen-binding surface protein Cna, B-type domain"/>
    <property type="match status" value="1"/>
</dbReference>
<dbReference type="Gene3D" id="3.40.50.410">
    <property type="entry name" value="von Willebrand factor, type A domain"/>
    <property type="match status" value="1"/>
</dbReference>
<feature type="domain" description="VWFA" evidence="3">
    <location>
        <begin position="532"/>
        <end position="834"/>
    </location>
</feature>
<dbReference type="InterPro" id="IPR038174">
    <property type="entry name" value="Strep_pil_link_sf"/>
</dbReference>
<evidence type="ECO:0000259" key="3">
    <source>
        <dbReference type="PROSITE" id="PS50234"/>
    </source>
</evidence>
<dbReference type="eggNOG" id="COG1361">
    <property type="taxonomic scope" value="Bacteria"/>
</dbReference>
<dbReference type="SMART" id="SM00327">
    <property type="entry name" value="VWA"/>
    <property type="match status" value="1"/>
</dbReference>
<dbReference type="OrthoDB" id="3239397at2"/>
<comment type="caution">
    <text evidence="4">The sequence shown here is derived from an EMBL/GenBank/DDBJ whole genome shotgun (WGS) entry which is preliminary data.</text>
</comment>
<keyword evidence="2" id="KW-1133">Transmembrane helix</keyword>
<dbReference type="Pfam" id="PF00092">
    <property type="entry name" value="VWA"/>
    <property type="match status" value="1"/>
</dbReference>
<dbReference type="Gene3D" id="2.60.120.200">
    <property type="match status" value="1"/>
</dbReference>
<protein>
    <submittedName>
        <fullName evidence="4">Fimbriae protein with LPXTG motif and von Willebrand factor typeA domain</fullName>
    </submittedName>
</protein>
<dbReference type="Proteomes" id="UP000029033">
    <property type="component" value="Unassembled WGS sequence"/>
</dbReference>
<dbReference type="Pfam" id="PF24346">
    <property type="entry name" value="DUF7507"/>
    <property type="match status" value="1"/>
</dbReference>
<dbReference type="SUPFAM" id="SSF53300">
    <property type="entry name" value="vWA-like"/>
    <property type="match status" value="1"/>
</dbReference>
<evidence type="ECO:0000256" key="1">
    <source>
        <dbReference type="SAM" id="MobiDB-lite"/>
    </source>
</evidence>
<dbReference type="CDD" id="cd00198">
    <property type="entry name" value="vWFA"/>
    <property type="match status" value="1"/>
</dbReference>
<accession>A0A087DDD0</accession>
<dbReference type="EMBL" id="JGZO01000012">
    <property type="protein sequence ID" value="KFI93530.1"/>
    <property type="molecule type" value="Genomic_DNA"/>
</dbReference>
<evidence type="ECO:0000256" key="2">
    <source>
        <dbReference type="SAM" id="Phobius"/>
    </source>
</evidence>
<feature type="transmembrane region" description="Helical" evidence="2">
    <location>
        <begin position="1287"/>
        <end position="1308"/>
    </location>
</feature>
<dbReference type="Pfam" id="PF24558">
    <property type="entry name" value="DUF7604"/>
    <property type="match status" value="1"/>
</dbReference>
<dbReference type="InterPro" id="IPR022464">
    <property type="entry name" value="Strep_pil_isopept_link"/>
</dbReference>
<reference evidence="4 5" key="1">
    <citation type="submission" date="2014-03" db="EMBL/GenBank/DDBJ databases">
        <title>Genomics of Bifidobacteria.</title>
        <authorList>
            <person name="Ventura M."/>
            <person name="Milani C."/>
            <person name="Lugli G.A."/>
        </authorList>
    </citation>
    <scope>NUCLEOTIDE SEQUENCE [LARGE SCALE GENOMIC DNA]</scope>
    <source>
        <strain evidence="4 5">LMG 21589</strain>
    </source>
</reference>
<evidence type="ECO:0000313" key="4">
    <source>
        <dbReference type="EMBL" id="KFI93530.1"/>
    </source>
</evidence>
<dbReference type="InterPro" id="IPR055354">
    <property type="entry name" value="DUF7507"/>
</dbReference>
<gene>
    <name evidence="4" type="ORF">BSCA_0018</name>
</gene>
<dbReference type="SUPFAM" id="SSF49899">
    <property type="entry name" value="Concanavalin A-like lectins/glucanases"/>
    <property type="match status" value="1"/>
</dbReference>
<proteinExistence type="predicted"/>
<keyword evidence="5" id="KW-1185">Reference proteome</keyword>
<feature type="region of interest" description="Disordered" evidence="1">
    <location>
        <begin position="47"/>
        <end position="76"/>
    </location>
</feature>
<dbReference type="GeneID" id="85164839"/>
<keyword evidence="2" id="KW-0812">Transmembrane</keyword>
<organism evidence="4 5">
    <name type="scientific">Bifidobacterium scardovii</name>
    <dbReference type="NCBI Taxonomy" id="158787"/>
    <lineage>
        <taxon>Bacteria</taxon>
        <taxon>Bacillati</taxon>
        <taxon>Actinomycetota</taxon>
        <taxon>Actinomycetes</taxon>
        <taxon>Bifidobacteriales</taxon>
        <taxon>Bifidobacteriaceae</taxon>
        <taxon>Bifidobacterium</taxon>
    </lineage>
</organism>
<evidence type="ECO:0000313" key="5">
    <source>
        <dbReference type="Proteomes" id="UP000029033"/>
    </source>
</evidence>